<accession>A0AAW8CM92</accession>
<name>A0AAW8CM92_9PAST</name>
<dbReference type="AlphaFoldDB" id="A0AAW8CM92"/>
<dbReference type="EMBL" id="JASAYJ010000006">
    <property type="protein sequence ID" value="MDP8186947.1"/>
    <property type="molecule type" value="Genomic_DNA"/>
</dbReference>
<keyword evidence="1" id="KW-1133">Transmembrane helix</keyword>
<dbReference type="Proteomes" id="UP001230466">
    <property type="component" value="Unassembled WGS sequence"/>
</dbReference>
<feature type="transmembrane region" description="Helical" evidence="1">
    <location>
        <begin position="154"/>
        <end position="176"/>
    </location>
</feature>
<evidence type="ECO:0000256" key="1">
    <source>
        <dbReference type="SAM" id="Phobius"/>
    </source>
</evidence>
<organism evidence="2 3">
    <name type="scientific">Pasteurella atlantica</name>
    <dbReference type="NCBI Taxonomy" id="2827233"/>
    <lineage>
        <taxon>Bacteria</taxon>
        <taxon>Pseudomonadati</taxon>
        <taxon>Pseudomonadota</taxon>
        <taxon>Gammaproteobacteria</taxon>
        <taxon>Pasteurellales</taxon>
        <taxon>Pasteurellaceae</taxon>
        <taxon>Pasteurella</taxon>
    </lineage>
</organism>
<evidence type="ECO:0000313" key="3">
    <source>
        <dbReference type="Proteomes" id="UP001230466"/>
    </source>
</evidence>
<proteinExistence type="predicted"/>
<gene>
    <name evidence="2" type="ORF">QJU78_04045</name>
</gene>
<sequence length="177" mass="20005">MNIPDDYFLDTDDGMLEYLEKQGKDSLKGIQQSNEKNKERAYKLLNYLILGIGGIALLLINKGKEIHPIILVNAILLMGGWTISALILTQHIILSKKRPIVANMPQNLYNGSFKESDDKNKLDILRRYELHNINQSIKCLLDINATYRKFTDTAIIMAISLPVSLALITTSILVYLT</sequence>
<protein>
    <submittedName>
        <fullName evidence="2">Uncharacterized protein</fullName>
    </submittedName>
</protein>
<feature type="transmembrane region" description="Helical" evidence="1">
    <location>
        <begin position="44"/>
        <end position="60"/>
    </location>
</feature>
<keyword evidence="1" id="KW-0812">Transmembrane</keyword>
<comment type="caution">
    <text evidence="2">The sequence shown here is derived from an EMBL/GenBank/DDBJ whole genome shotgun (WGS) entry which is preliminary data.</text>
</comment>
<feature type="transmembrane region" description="Helical" evidence="1">
    <location>
        <begin position="66"/>
        <end position="88"/>
    </location>
</feature>
<reference evidence="2" key="1">
    <citation type="journal article" date="2023" name="Front. Microbiol.">
        <title>Phylogeography and host specificity of Pasteurellaceae pathogenic to sea-farmed fish in the north-east Atlantic.</title>
        <authorList>
            <person name="Gulla S."/>
            <person name="Colquhoun D.J."/>
            <person name="Olsen A.B."/>
            <person name="Spilsberg B."/>
            <person name="Lagesen K."/>
            <person name="Aakesson C.P."/>
            <person name="Strom S."/>
            <person name="Manji F."/>
            <person name="Birkbeck T.H."/>
            <person name="Nilsen H.K."/>
        </authorList>
    </citation>
    <scope>NUCLEOTIDE SEQUENCE</scope>
    <source>
        <strain evidence="2">VIB1234</strain>
    </source>
</reference>
<evidence type="ECO:0000313" key="2">
    <source>
        <dbReference type="EMBL" id="MDP8186947.1"/>
    </source>
</evidence>
<keyword evidence="1" id="KW-0472">Membrane</keyword>
<dbReference type="RefSeq" id="WP_211598896.1">
    <property type="nucleotide sequence ID" value="NZ_JAGRQI010000019.1"/>
</dbReference>